<dbReference type="EMBL" id="CCXQ01000139">
    <property type="protein sequence ID" value="CEG20970.1"/>
    <property type="molecule type" value="Genomic_DNA"/>
</dbReference>
<comment type="pathway">
    <text evidence="7 8">Porphyrin-containing compound metabolism; protoheme biosynthesis; protoheme from protoporphyrin-IX: step 1/1.</text>
</comment>
<dbReference type="CDD" id="cd00419">
    <property type="entry name" value="Ferrochelatase_C"/>
    <property type="match status" value="1"/>
</dbReference>
<keyword evidence="5 7" id="KW-0627">Porphyrin biosynthesis</keyword>
<evidence type="ECO:0000256" key="6">
    <source>
        <dbReference type="ARBA" id="ARBA00024536"/>
    </source>
</evidence>
<dbReference type="UniPathway" id="UPA00252">
    <property type="reaction ID" value="UER00325"/>
</dbReference>
<dbReference type="Proteomes" id="UP000055047">
    <property type="component" value="Unassembled WGS sequence"/>
</dbReference>
<dbReference type="Gene3D" id="3.40.50.1400">
    <property type="match status" value="2"/>
</dbReference>
<sequence>MSRKIAVVLFNLGGPASLREVESFLFNMFNDSHIVSAPRPFRYFLAKAISKLRARSSREIYTLMGGKSIVEQETAKQAIALEELLNKNAETGCSYKVFTCMRYSAPNALTVLGDIDEYKPCKVVLLPMYPQYSSATTQSSIEDWFSTSHKAGYSFWTDIIWDYHSDEHFIAAHCKLISEAYEKALALNARARILFSAHSLPVSFIEKGDPYQQQLRQTVLSILQNMGLQSIDYTLCYQSRLGPVRWLEPSTKSELLRASNDDVSVVLVPIAFVSENSETLVELDIEYKALVGEKKFIRVPTLGTDPKFIECLCNLVLAKQ</sequence>
<dbReference type="SUPFAM" id="SSF53800">
    <property type="entry name" value="Chelatase"/>
    <property type="match status" value="1"/>
</dbReference>
<evidence type="ECO:0000256" key="1">
    <source>
        <dbReference type="ARBA" id="ARBA00007718"/>
    </source>
</evidence>
<comment type="catalytic activity">
    <reaction evidence="6">
        <text>Fe-coproporphyrin III + 2 H(+) = coproporphyrin III + Fe(2+)</text>
        <dbReference type="Rhea" id="RHEA:49572"/>
        <dbReference type="ChEBI" id="CHEBI:15378"/>
        <dbReference type="ChEBI" id="CHEBI:29033"/>
        <dbReference type="ChEBI" id="CHEBI:68438"/>
        <dbReference type="ChEBI" id="CHEBI:131725"/>
        <dbReference type="EC" id="4.99.1.9"/>
    </reaction>
    <physiologicalReaction direction="right-to-left" evidence="6">
        <dbReference type="Rhea" id="RHEA:49574"/>
    </physiologicalReaction>
</comment>
<dbReference type="GO" id="GO:0046872">
    <property type="term" value="F:metal ion binding"/>
    <property type="evidence" value="ECO:0007669"/>
    <property type="project" value="UniProtKB-KW"/>
</dbReference>
<evidence type="ECO:0000256" key="7">
    <source>
        <dbReference type="HAMAP-Rule" id="MF_00323"/>
    </source>
</evidence>
<dbReference type="HAMAP" id="MF_00323">
    <property type="entry name" value="Ferrochelatase"/>
    <property type="match status" value="1"/>
</dbReference>
<evidence type="ECO:0000256" key="4">
    <source>
        <dbReference type="ARBA" id="ARBA00023239"/>
    </source>
</evidence>
<dbReference type="EC" id="4.98.1.1" evidence="7 8"/>
<evidence type="ECO:0000256" key="5">
    <source>
        <dbReference type="ARBA" id="ARBA00023244"/>
    </source>
</evidence>
<accession>A0A098EGP4</accession>
<feature type="binding site" evidence="7">
    <location>
        <position position="198"/>
    </location>
    <ligand>
        <name>Fe(2+)</name>
        <dbReference type="ChEBI" id="CHEBI:29033"/>
    </ligand>
</feature>
<protein>
    <recommendedName>
        <fullName evidence="7 8">Ferrochelatase</fullName>
        <ecNumber evidence="7 8">4.98.1.1</ecNumber>
    </recommendedName>
    <alternativeName>
        <fullName evidence="7">Heme synthase</fullName>
    </alternativeName>
    <alternativeName>
        <fullName evidence="7">Protoheme ferro-lyase</fullName>
    </alternativeName>
</protein>
<dbReference type="RefSeq" id="WP_044142476.1">
    <property type="nucleotide sequence ID" value="NZ_CCXQ01000139.1"/>
</dbReference>
<organism evidence="9 10">
    <name type="scientific">Anaplasma phagocytophilum</name>
    <name type="common">Ehrlichia phagocytophila</name>
    <dbReference type="NCBI Taxonomy" id="948"/>
    <lineage>
        <taxon>Bacteria</taxon>
        <taxon>Pseudomonadati</taxon>
        <taxon>Pseudomonadota</taxon>
        <taxon>Alphaproteobacteria</taxon>
        <taxon>Rickettsiales</taxon>
        <taxon>Anaplasmataceae</taxon>
        <taxon>Anaplasma</taxon>
        <taxon>phagocytophilum group</taxon>
    </lineage>
</organism>
<gene>
    <name evidence="7 9" type="primary">hemH</name>
    <name evidence="9" type="ORF">ANAPHAGO_01085</name>
</gene>
<dbReference type="GO" id="GO:0004325">
    <property type="term" value="F:ferrochelatase activity"/>
    <property type="evidence" value="ECO:0007669"/>
    <property type="project" value="UniProtKB-UniRule"/>
</dbReference>
<dbReference type="InterPro" id="IPR019772">
    <property type="entry name" value="Ferrochelatase_AS"/>
</dbReference>
<keyword evidence="4 7" id="KW-0456">Lyase</keyword>
<dbReference type="Pfam" id="PF00762">
    <property type="entry name" value="Ferrochelatase"/>
    <property type="match status" value="1"/>
</dbReference>
<dbReference type="NCBIfam" id="TIGR00109">
    <property type="entry name" value="hemH"/>
    <property type="match status" value="1"/>
</dbReference>
<keyword evidence="7 8" id="KW-0963">Cytoplasm</keyword>
<dbReference type="PROSITE" id="PS00534">
    <property type="entry name" value="FERROCHELATASE"/>
    <property type="match status" value="1"/>
</dbReference>
<comment type="similarity">
    <text evidence="1 7 8">Belongs to the ferrochelatase family.</text>
</comment>
<feature type="binding site" evidence="7">
    <location>
        <position position="278"/>
    </location>
    <ligand>
        <name>Fe(2+)</name>
        <dbReference type="ChEBI" id="CHEBI:29033"/>
    </ligand>
</feature>
<name>A0A098EGP4_ANAPH</name>
<proteinExistence type="inferred from homology"/>
<evidence type="ECO:0000313" key="10">
    <source>
        <dbReference type="Proteomes" id="UP000055047"/>
    </source>
</evidence>
<dbReference type="PANTHER" id="PTHR11108">
    <property type="entry name" value="FERROCHELATASE"/>
    <property type="match status" value="1"/>
</dbReference>
<dbReference type="GO" id="GO:0005737">
    <property type="term" value="C:cytoplasm"/>
    <property type="evidence" value="ECO:0007669"/>
    <property type="project" value="UniProtKB-SubCell"/>
</dbReference>
<dbReference type="CDD" id="cd03411">
    <property type="entry name" value="Ferrochelatase_N"/>
    <property type="match status" value="1"/>
</dbReference>
<evidence type="ECO:0000256" key="2">
    <source>
        <dbReference type="ARBA" id="ARBA00023004"/>
    </source>
</evidence>
<keyword evidence="7" id="KW-0479">Metal-binding</keyword>
<comment type="catalytic activity">
    <reaction evidence="7 8">
        <text>heme b + 2 H(+) = protoporphyrin IX + Fe(2+)</text>
        <dbReference type="Rhea" id="RHEA:22584"/>
        <dbReference type="ChEBI" id="CHEBI:15378"/>
        <dbReference type="ChEBI" id="CHEBI:29033"/>
        <dbReference type="ChEBI" id="CHEBI:57306"/>
        <dbReference type="ChEBI" id="CHEBI:60344"/>
        <dbReference type="EC" id="4.98.1.1"/>
    </reaction>
</comment>
<comment type="subcellular location">
    <subcellularLocation>
        <location evidence="7 8">Cytoplasm</location>
    </subcellularLocation>
</comment>
<dbReference type="PANTHER" id="PTHR11108:SF1">
    <property type="entry name" value="FERROCHELATASE, MITOCHONDRIAL"/>
    <property type="match status" value="1"/>
</dbReference>
<reference evidence="9 10" key="1">
    <citation type="submission" date="2014-09" db="EMBL/GenBank/DDBJ databases">
        <authorList>
            <person name="Loux Valentin"/>
            <person name="Dugat Thibaut"/>
        </authorList>
    </citation>
    <scope>NUCLEOTIDE SEQUENCE [LARGE SCALE GENOMIC DNA]</scope>
    <source>
        <strain evidence="9 10">BOV-10_179</strain>
    </source>
</reference>
<evidence type="ECO:0000256" key="8">
    <source>
        <dbReference type="RuleBase" id="RU000607"/>
    </source>
</evidence>
<dbReference type="InterPro" id="IPR033659">
    <property type="entry name" value="Ferrochelatase_N"/>
</dbReference>
<dbReference type="GO" id="GO:0006783">
    <property type="term" value="P:heme biosynthetic process"/>
    <property type="evidence" value="ECO:0007669"/>
    <property type="project" value="UniProtKB-UniRule"/>
</dbReference>
<dbReference type="AlphaFoldDB" id="A0A098EGP4"/>
<evidence type="ECO:0000256" key="3">
    <source>
        <dbReference type="ARBA" id="ARBA00023133"/>
    </source>
</evidence>
<keyword evidence="3 7" id="KW-0350">Heme biosynthesis</keyword>
<evidence type="ECO:0000313" key="9">
    <source>
        <dbReference type="EMBL" id="CEG20970.1"/>
    </source>
</evidence>
<keyword evidence="2 7" id="KW-0408">Iron</keyword>
<dbReference type="InterPro" id="IPR033644">
    <property type="entry name" value="Ferrochelatase_C"/>
</dbReference>
<dbReference type="InterPro" id="IPR001015">
    <property type="entry name" value="Ferrochelatase"/>
</dbReference>
<comment type="function">
    <text evidence="7 8">Catalyzes the ferrous insertion into protoporphyrin IX.</text>
</comment>